<dbReference type="GO" id="GO:0005829">
    <property type="term" value="C:cytosol"/>
    <property type="evidence" value="ECO:0007669"/>
    <property type="project" value="TreeGrafter"/>
</dbReference>
<dbReference type="GO" id="GO:0003824">
    <property type="term" value="F:catalytic activity"/>
    <property type="evidence" value="ECO:0007669"/>
    <property type="project" value="InterPro"/>
</dbReference>
<dbReference type="PROSITE" id="PS51554">
    <property type="entry name" value="PFL"/>
    <property type="match status" value="1"/>
</dbReference>
<dbReference type="PANTHER" id="PTHR43641">
    <property type="entry name" value="FORMATE ACETYLTRANSFERASE 3-RELATED"/>
    <property type="match status" value="1"/>
</dbReference>
<dbReference type="Gene3D" id="3.20.70.20">
    <property type="match status" value="1"/>
</dbReference>
<feature type="domain" description="PFL" evidence="1">
    <location>
        <begin position="1"/>
        <end position="280"/>
    </location>
</feature>
<proteinExistence type="predicted"/>
<dbReference type="Pfam" id="PF02901">
    <property type="entry name" value="PFL-like"/>
    <property type="match status" value="1"/>
</dbReference>
<dbReference type="InterPro" id="IPR051215">
    <property type="entry name" value="GRE"/>
</dbReference>
<protein>
    <recommendedName>
        <fullName evidence="1">PFL domain-containing protein</fullName>
    </recommendedName>
</protein>
<dbReference type="SUPFAM" id="SSF51998">
    <property type="entry name" value="PFL-like glycyl radical enzymes"/>
    <property type="match status" value="1"/>
</dbReference>
<accession>X1C297</accession>
<reference evidence="2" key="1">
    <citation type="journal article" date="2014" name="Front. Microbiol.">
        <title>High frequency of phylogenetically diverse reductive dehalogenase-homologous genes in deep subseafloor sedimentary metagenomes.</title>
        <authorList>
            <person name="Kawai M."/>
            <person name="Futagami T."/>
            <person name="Toyoda A."/>
            <person name="Takaki Y."/>
            <person name="Nishi S."/>
            <person name="Hori S."/>
            <person name="Arai W."/>
            <person name="Tsubouchi T."/>
            <person name="Morono Y."/>
            <person name="Uchiyama I."/>
            <person name="Ito T."/>
            <person name="Fujiyama A."/>
            <person name="Inagaki F."/>
            <person name="Takami H."/>
        </authorList>
    </citation>
    <scope>NUCLEOTIDE SEQUENCE</scope>
    <source>
        <strain evidence="2">Expedition CK06-06</strain>
    </source>
</reference>
<evidence type="ECO:0000259" key="1">
    <source>
        <dbReference type="PROSITE" id="PS51554"/>
    </source>
</evidence>
<dbReference type="AlphaFoldDB" id="X1C297"/>
<dbReference type="InterPro" id="IPR004184">
    <property type="entry name" value="PFL_dom"/>
</dbReference>
<feature type="non-terminal residue" evidence="2">
    <location>
        <position position="1"/>
    </location>
</feature>
<evidence type="ECO:0000313" key="2">
    <source>
        <dbReference type="EMBL" id="GAG90543.1"/>
    </source>
</evidence>
<name>X1C297_9ZZZZ</name>
<organism evidence="2">
    <name type="scientific">marine sediment metagenome</name>
    <dbReference type="NCBI Taxonomy" id="412755"/>
    <lineage>
        <taxon>unclassified sequences</taxon>
        <taxon>metagenomes</taxon>
        <taxon>ecological metagenomes</taxon>
    </lineage>
</organism>
<dbReference type="EMBL" id="BART01025805">
    <property type="protein sequence ID" value="GAG90543.1"/>
    <property type="molecule type" value="Genomic_DNA"/>
</dbReference>
<sequence length="280" mass="31294">AIISTWIMWIALTQENAHMGLSLGRLDHWLQPYFEADMEKIKTEQEKEQYIKRAVELMGSFFLRVSDQAPLVPDVGNYLFGGSSQDFALTVGGVDSQGNSAVCDMTFVILKVAEMLTLRDPNLNARYCPGVNSKEYLDRLIEVNINTHATPSIHNDIQMINALTKIGIQLEDARTWAATGCVEPTICGKHFGHTNCMMFNTIAAMEMTLNNGVHPVVSTSKQFGPQTGEVNEFKTFSDFVNAFKTQLHFMIEKSVEYNNLLGKGHQILHPSGLHIKNLRG</sequence>
<comment type="caution">
    <text evidence="2">The sequence shown here is derived from an EMBL/GenBank/DDBJ whole genome shotgun (WGS) entry which is preliminary data.</text>
</comment>
<feature type="non-terminal residue" evidence="2">
    <location>
        <position position="280"/>
    </location>
</feature>
<gene>
    <name evidence="2" type="ORF">S01H4_46218</name>
</gene>
<dbReference type="PANTHER" id="PTHR43641:SF2">
    <property type="entry name" value="DEHYDRATASE YBIW-RELATED"/>
    <property type="match status" value="1"/>
</dbReference>